<dbReference type="InterPro" id="IPR011527">
    <property type="entry name" value="ABC1_TM_dom"/>
</dbReference>
<feature type="domain" description="ABC transporter" evidence="10">
    <location>
        <begin position="362"/>
        <end position="604"/>
    </location>
</feature>
<dbReference type="KEGG" id="pbr:PB2503_11259"/>
<evidence type="ECO:0000259" key="11">
    <source>
        <dbReference type="PROSITE" id="PS50929"/>
    </source>
</evidence>
<keyword evidence="3" id="KW-0547">Nucleotide-binding</keyword>
<sequence length="632" mass="69343">MPFRYFENMVDPFADHPVEAPPRQLAAFIWHYARPFKWVFLASLILAVMVAAIEVVAFSLIGQIVDWAAASSPDRFWADHGVKILLVCTLIGIIWPLIGFVEELLQLQGILGNMAMQIRWRGHRYLLRQSTTFFADDFAGRISTKLMQSAIGVRDVCLKVGNLFVYMGVYLLTTLALFIGNDWRLAIPLVLWVVTFGMTLRLFLPRLKTWSERQADARSTLTGRIVDSYTNIHTVKSFGSLKAEERYAQEGMASMLSDVYGSLRVSTTMSSALQAINDLFIAATLLTGIFLWTGGQVSIGAVAFSSAIALRMKGQATYFLWEAAFLFEHLGAASDGMKTLANGIAVTDHTDAVPLQRAEGDVVFDHVQFSYGKGGGRGPVIHDLSLTVRQGERIGLVGRSGAGKTTIVNLLLRLYDVEAGRITIGGQNIAEVEQESLRQHIGVVSQDTSLLHRSIRDNIRYGRPEADDDAIIAAAQRAQAWDFIQGLVDKKGRRGLDAHVGERGVKLSGGQRQRIAIARVLLKDAPILVLDEATSALDSEVEAVIQDRLDSLMAGKTVIAIAHRLSTIAAMDRLIVLDKGRIVEQGTHAELVATDGLYASLWSRQSGGFLAEGGETPQEEAAISDDRQSTEM</sequence>
<keyword evidence="6 9" id="KW-0472">Membrane</keyword>
<evidence type="ECO:0000256" key="4">
    <source>
        <dbReference type="ARBA" id="ARBA00022840"/>
    </source>
</evidence>
<dbReference type="STRING" id="314260.PB2503_11259"/>
<comment type="function">
    <text evidence="7">Part of an ABC transporter complex. Transmembrane domains (TMD) form a pore in the inner membrane and the ATP-binding domain (NBD) is responsible for energy generation.</text>
</comment>
<evidence type="ECO:0000313" key="13">
    <source>
        <dbReference type="Proteomes" id="UP000001302"/>
    </source>
</evidence>
<dbReference type="FunFam" id="1.20.1560.10:FF:000070">
    <property type="entry name" value="Multidrug ABC transporter ATP-binding protein"/>
    <property type="match status" value="1"/>
</dbReference>
<organism evidence="12 13">
    <name type="scientific">Parvularcula bermudensis (strain ATCC BAA-594 / HTCC2503 / KCTC 12087)</name>
    <dbReference type="NCBI Taxonomy" id="314260"/>
    <lineage>
        <taxon>Bacteria</taxon>
        <taxon>Pseudomonadati</taxon>
        <taxon>Pseudomonadota</taxon>
        <taxon>Alphaproteobacteria</taxon>
        <taxon>Parvularculales</taxon>
        <taxon>Parvularculaceae</taxon>
        <taxon>Parvularcula</taxon>
    </lineage>
</organism>
<evidence type="ECO:0000256" key="7">
    <source>
        <dbReference type="ARBA" id="ARBA00024725"/>
    </source>
</evidence>
<dbReference type="Gene3D" id="1.20.1560.10">
    <property type="entry name" value="ABC transporter type 1, transmembrane domain"/>
    <property type="match status" value="1"/>
</dbReference>
<dbReference type="PANTHER" id="PTHR43394:SF1">
    <property type="entry name" value="ATP-BINDING CASSETTE SUB-FAMILY B MEMBER 10, MITOCHONDRIAL"/>
    <property type="match status" value="1"/>
</dbReference>
<evidence type="ECO:0000256" key="1">
    <source>
        <dbReference type="ARBA" id="ARBA00004651"/>
    </source>
</evidence>
<evidence type="ECO:0000259" key="10">
    <source>
        <dbReference type="PROSITE" id="PS50893"/>
    </source>
</evidence>
<reference evidence="13" key="1">
    <citation type="submission" date="2010-08" db="EMBL/GenBank/DDBJ databases">
        <title>Genome sequence of Parvularcula bermudensis HTCC2503.</title>
        <authorList>
            <person name="Kang D.-M."/>
            <person name="Oh H.-M."/>
            <person name="Cho J.-C."/>
        </authorList>
    </citation>
    <scope>NUCLEOTIDE SEQUENCE [LARGE SCALE GENOMIC DNA]</scope>
    <source>
        <strain evidence="13">ATCC BAA-594 / HTCC2503 / KCTC 12087</strain>
    </source>
</reference>
<comment type="subcellular location">
    <subcellularLocation>
        <location evidence="1">Cell membrane</location>
        <topology evidence="1">Multi-pass membrane protein</topology>
    </subcellularLocation>
</comment>
<dbReference type="PANTHER" id="PTHR43394">
    <property type="entry name" value="ATP-DEPENDENT PERMEASE MDL1, MITOCHONDRIAL"/>
    <property type="match status" value="1"/>
</dbReference>
<dbReference type="GO" id="GO:0016887">
    <property type="term" value="F:ATP hydrolysis activity"/>
    <property type="evidence" value="ECO:0007669"/>
    <property type="project" value="InterPro"/>
</dbReference>
<dbReference type="PROSITE" id="PS50929">
    <property type="entry name" value="ABC_TM1F"/>
    <property type="match status" value="1"/>
</dbReference>
<feature type="region of interest" description="Disordered" evidence="8">
    <location>
        <begin position="609"/>
        <end position="632"/>
    </location>
</feature>
<keyword evidence="13" id="KW-1185">Reference proteome</keyword>
<dbReference type="InterPro" id="IPR017871">
    <property type="entry name" value="ABC_transporter-like_CS"/>
</dbReference>
<keyword evidence="2 9" id="KW-0812">Transmembrane</keyword>
<dbReference type="SUPFAM" id="SSF90123">
    <property type="entry name" value="ABC transporter transmembrane region"/>
    <property type="match status" value="1"/>
</dbReference>
<protein>
    <submittedName>
        <fullName evidence="12">Multidrug resistance ABC transporter ATP-binding and permease protein</fullName>
    </submittedName>
</protein>
<evidence type="ECO:0000256" key="6">
    <source>
        <dbReference type="ARBA" id="ARBA00023136"/>
    </source>
</evidence>
<gene>
    <name evidence="12" type="ordered locus">PB2503_11259</name>
</gene>
<evidence type="ECO:0000256" key="2">
    <source>
        <dbReference type="ARBA" id="ARBA00022692"/>
    </source>
</evidence>
<dbReference type="RefSeq" id="WP_013301273.1">
    <property type="nucleotide sequence ID" value="NC_014414.1"/>
</dbReference>
<dbReference type="Pfam" id="PF00664">
    <property type="entry name" value="ABC_membrane"/>
    <property type="match status" value="1"/>
</dbReference>
<proteinExistence type="predicted"/>
<dbReference type="FunFam" id="3.40.50.300:FF:000218">
    <property type="entry name" value="Multidrug ABC transporter ATP-binding protein"/>
    <property type="match status" value="1"/>
</dbReference>
<dbReference type="InterPro" id="IPR003593">
    <property type="entry name" value="AAA+_ATPase"/>
</dbReference>
<dbReference type="SUPFAM" id="SSF52540">
    <property type="entry name" value="P-loop containing nucleoside triphosphate hydrolases"/>
    <property type="match status" value="1"/>
</dbReference>
<feature type="transmembrane region" description="Helical" evidence="9">
    <location>
        <begin position="185"/>
        <end position="204"/>
    </location>
</feature>
<dbReference type="GO" id="GO:0005886">
    <property type="term" value="C:plasma membrane"/>
    <property type="evidence" value="ECO:0007669"/>
    <property type="project" value="UniProtKB-SubCell"/>
</dbReference>
<feature type="transmembrane region" description="Helical" evidence="9">
    <location>
        <begin position="156"/>
        <end position="179"/>
    </location>
</feature>
<reference evidence="12 13" key="2">
    <citation type="journal article" date="2011" name="J. Bacteriol.">
        <title>Complete genome sequence of strain HTCC2503T of Parvularcula bermudensis, the type species of the order "Parvularculales" in the class Alphaproteobacteria.</title>
        <authorList>
            <person name="Oh H.M."/>
            <person name="Kang I."/>
            <person name="Vergin K.L."/>
            <person name="Kang D."/>
            <person name="Rhee K.H."/>
            <person name="Giovannoni S.J."/>
            <person name="Cho J.C."/>
        </authorList>
    </citation>
    <scope>NUCLEOTIDE SEQUENCE [LARGE SCALE GENOMIC DNA]</scope>
    <source>
        <strain evidence="13">ATCC BAA-594 / HTCC2503 / KCTC 12087</strain>
    </source>
</reference>
<dbReference type="AlphaFoldDB" id="E0TC41"/>
<dbReference type="GO" id="GO:0015421">
    <property type="term" value="F:ABC-type oligopeptide transporter activity"/>
    <property type="evidence" value="ECO:0007669"/>
    <property type="project" value="TreeGrafter"/>
</dbReference>
<dbReference type="OrthoDB" id="9808328at2"/>
<dbReference type="InterPro" id="IPR003439">
    <property type="entry name" value="ABC_transporter-like_ATP-bd"/>
</dbReference>
<evidence type="ECO:0000256" key="5">
    <source>
        <dbReference type="ARBA" id="ARBA00022989"/>
    </source>
</evidence>
<feature type="transmembrane region" description="Helical" evidence="9">
    <location>
        <begin position="279"/>
        <end position="304"/>
    </location>
</feature>
<dbReference type="Pfam" id="PF00005">
    <property type="entry name" value="ABC_tran"/>
    <property type="match status" value="1"/>
</dbReference>
<dbReference type="InterPro" id="IPR036640">
    <property type="entry name" value="ABC1_TM_sf"/>
</dbReference>
<dbReference type="EMBL" id="CP002156">
    <property type="protein sequence ID" value="ADM10299.1"/>
    <property type="molecule type" value="Genomic_DNA"/>
</dbReference>
<dbReference type="HOGENOM" id="CLU_000604_84_3_5"/>
<dbReference type="Proteomes" id="UP000001302">
    <property type="component" value="Chromosome"/>
</dbReference>
<dbReference type="GO" id="GO:0005524">
    <property type="term" value="F:ATP binding"/>
    <property type="evidence" value="ECO:0007669"/>
    <property type="project" value="UniProtKB-KW"/>
</dbReference>
<evidence type="ECO:0000256" key="9">
    <source>
        <dbReference type="SAM" id="Phobius"/>
    </source>
</evidence>
<evidence type="ECO:0000256" key="8">
    <source>
        <dbReference type="SAM" id="MobiDB-lite"/>
    </source>
</evidence>
<dbReference type="Gene3D" id="3.40.50.300">
    <property type="entry name" value="P-loop containing nucleotide triphosphate hydrolases"/>
    <property type="match status" value="1"/>
</dbReference>
<dbReference type="SMART" id="SM00382">
    <property type="entry name" value="AAA"/>
    <property type="match status" value="1"/>
</dbReference>
<accession>E0TC41</accession>
<dbReference type="InterPro" id="IPR039421">
    <property type="entry name" value="Type_1_exporter"/>
</dbReference>
<keyword evidence="4 12" id="KW-0067">ATP-binding</keyword>
<dbReference type="InterPro" id="IPR027417">
    <property type="entry name" value="P-loop_NTPase"/>
</dbReference>
<evidence type="ECO:0000313" key="12">
    <source>
        <dbReference type="EMBL" id="ADM10299.1"/>
    </source>
</evidence>
<keyword evidence="5 9" id="KW-1133">Transmembrane helix</keyword>
<dbReference type="PROSITE" id="PS50893">
    <property type="entry name" value="ABC_TRANSPORTER_2"/>
    <property type="match status" value="1"/>
</dbReference>
<evidence type="ECO:0000256" key="3">
    <source>
        <dbReference type="ARBA" id="ARBA00022741"/>
    </source>
</evidence>
<feature type="transmembrane region" description="Helical" evidence="9">
    <location>
        <begin position="81"/>
        <end position="101"/>
    </location>
</feature>
<feature type="domain" description="ABC transmembrane type-1" evidence="11">
    <location>
        <begin position="41"/>
        <end position="312"/>
    </location>
</feature>
<name>E0TC41_PARBH</name>
<feature type="transmembrane region" description="Helical" evidence="9">
    <location>
        <begin position="38"/>
        <end position="61"/>
    </location>
</feature>
<dbReference type="PROSITE" id="PS00211">
    <property type="entry name" value="ABC_TRANSPORTER_1"/>
    <property type="match status" value="1"/>
</dbReference>
<dbReference type="eggNOG" id="COG1132">
    <property type="taxonomic scope" value="Bacteria"/>
</dbReference>